<name>A0A4C1TU58_EUMVA</name>
<dbReference type="AlphaFoldDB" id="A0A4C1TU58"/>
<accession>A0A4C1TU58</accession>
<proteinExistence type="predicted"/>
<keyword evidence="2" id="KW-1185">Reference proteome</keyword>
<gene>
    <name evidence="1" type="ORF">EVAR_12265_1</name>
</gene>
<evidence type="ECO:0000313" key="1">
    <source>
        <dbReference type="EMBL" id="GBP17555.1"/>
    </source>
</evidence>
<protein>
    <submittedName>
        <fullName evidence="1">Uncharacterized protein</fullName>
    </submittedName>
</protein>
<reference evidence="1 2" key="1">
    <citation type="journal article" date="2019" name="Commun. Biol.">
        <title>The bagworm genome reveals a unique fibroin gene that provides high tensile strength.</title>
        <authorList>
            <person name="Kono N."/>
            <person name="Nakamura H."/>
            <person name="Ohtoshi R."/>
            <person name="Tomita M."/>
            <person name="Numata K."/>
            <person name="Arakawa K."/>
        </authorList>
    </citation>
    <scope>NUCLEOTIDE SEQUENCE [LARGE SCALE GENOMIC DNA]</scope>
</reference>
<sequence length="105" mass="11542">MQAPKRNRSARHEPVYAYLSHSLSLALSLSLLGGLTVLEWKGRVPLTLSHCERITLCATAVFLLLKRIGRWSGKGMARSAFSLARLAHAERDNALSCVPPAFVDL</sequence>
<comment type="caution">
    <text evidence="1">The sequence shown here is derived from an EMBL/GenBank/DDBJ whole genome shotgun (WGS) entry which is preliminary data.</text>
</comment>
<dbReference type="Proteomes" id="UP000299102">
    <property type="component" value="Unassembled WGS sequence"/>
</dbReference>
<evidence type="ECO:0000313" key="2">
    <source>
        <dbReference type="Proteomes" id="UP000299102"/>
    </source>
</evidence>
<dbReference type="EMBL" id="BGZK01000088">
    <property type="protein sequence ID" value="GBP17555.1"/>
    <property type="molecule type" value="Genomic_DNA"/>
</dbReference>
<organism evidence="1 2">
    <name type="scientific">Eumeta variegata</name>
    <name type="common">Bagworm moth</name>
    <name type="synonym">Eumeta japonica</name>
    <dbReference type="NCBI Taxonomy" id="151549"/>
    <lineage>
        <taxon>Eukaryota</taxon>
        <taxon>Metazoa</taxon>
        <taxon>Ecdysozoa</taxon>
        <taxon>Arthropoda</taxon>
        <taxon>Hexapoda</taxon>
        <taxon>Insecta</taxon>
        <taxon>Pterygota</taxon>
        <taxon>Neoptera</taxon>
        <taxon>Endopterygota</taxon>
        <taxon>Lepidoptera</taxon>
        <taxon>Glossata</taxon>
        <taxon>Ditrysia</taxon>
        <taxon>Tineoidea</taxon>
        <taxon>Psychidae</taxon>
        <taxon>Oiketicinae</taxon>
        <taxon>Eumeta</taxon>
    </lineage>
</organism>